<sequence>MILAVKRLKAIGWIALIFIVAIALYPLSLSVATLRSDLTRTERDILRTRAEIRYLETEFATRASLTQLAMWNDLEYGYEAPSAAQYLDGERELANLGDEMRELDKPVRVAAMTIKPQAEPAAIKPSELAATTVKTPAPLSVAASIAIISPARAATAATTSPKAAIRDAATPETKTEGRRLLDDRLLDRINKQADAELKSTGGQ</sequence>
<evidence type="ECO:0008006" key="5">
    <source>
        <dbReference type="Google" id="ProtNLM"/>
    </source>
</evidence>
<evidence type="ECO:0000313" key="3">
    <source>
        <dbReference type="EMBL" id="GGB50546.1"/>
    </source>
</evidence>
<keyword evidence="4" id="KW-1185">Reference proteome</keyword>
<feature type="compositionally biased region" description="Basic and acidic residues" evidence="1">
    <location>
        <begin position="173"/>
        <end position="183"/>
    </location>
</feature>
<dbReference type="Proteomes" id="UP000614261">
    <property type="component" value="Unassembled WGS sequence"/>
</dbReference>
<keyword evidence="2" id="KW-1133">Transmembrane helix</keyword>
<accession>A0ABQ1IVE6</accession>
<organism evidence="3 4">
    <name type="scientific">Blastomonas aquatica</name>
    <dbReference type="NCBI Taxonomy" id="1510276"/>
    <lineage>
        <taxon>Bacteria</taxon>
        <taxon>Pseudomonadati</taxon>
        <taxon>Pseudomonadota</taxon>
        <taxon>Alphaproteobacteria</taxon>
        <taxon>Sphingomonadales</taxon>
        <taxon>Sphingomonadaceae</taxon>
        <taxon>Blastomonas</taxon>
    </lineage>
</organism>
<dbReference type="RefSeq" id="WP_188512463.1">
    <property type="nucleotide sequence ID" value="NZ_BMGD01000001.1"/>
</dbReference>
<evidence type="ECO:0000256" key="2">
    <source>
        <dbReference type="SAM" id="Phobius"/>
    </source>
</evidence>
<protein>
    <recommendedName>
        <fullName evidence="5">Colicin transporter</fullName>
    </recommendedName>
</protein>
<feature type="transmembrane region" description="Helical" evidence="2">
    <location>
        <begin position="12"/>
        <end position="34"/>
    </location>
</feature>
<name>A0ABQ1IVE6_9SPHN</name>
<evidence type="ECO:0000313" key="4">
    <source>
        <dbReference type="Proteomes" id="UP000614261"/>
    </source>
</evidence>
<feature type="region of interest" description="Disordered" evidence="1">
    <location>
        <begin position="158"/>
        <end position="183"/>
    </location>
</feature>
<keyword evidence="2" id="KW-0812">Transmembrane</keyword>
<keyword evidence="2" id="KW-0472">Membrane</keyword>
<reference evidence="4" key="1">
    <citation type="journal article" date="2019" name="Int. J. Syst. Evol. Microbiol.">
        <title>The Global Catalogue of Microorganisms (GCM) 10K type strain sequencing project: providing services to taxonomists for standard genome sequencing and annotation.</title>
        <authorList>
            <consortium name="The Broad Institute Genomics Platform"/>
            <consortium name="The Broad Institute Genome Sequencing Center for Infectious Disease"/>
            <person name="Wu L."/>
            <person name="Ma J."/>
        </authorList>
    </citation>
    <scope>NUCLEOTIDE SEQUENCE [LARGE SCALE GENOMIC DNA]</scope>
    <source>
        <strain evidence="4">CGMCC 1.12851</strain>
    </source>
</reference>
<evidence type="ECO:0000256" key="1">
    <source>
        <dbReference type="SAM" id="MobiDB-lite"/>
    </source>
</evidence>
<gene>
    <name evidence="3" type="ORF">GCM10010833_01540</name>
</gene>
<proteinExistence type="predicted"/>
<comment type="caution">
    <text evidence="3">The sequence shown here is derived from an EMBL/GenBank/DDBJ whole genome shotgun (WGS) entry which is preliminary data.</text>
</comment>
<dbReference type="EMBL" id="BMGD01000001">
    <property type="protein sequence ID" value="GGB50546.1"/>
    <property type="molecule type" value="Genomic_DNA"/>
</dbReference>